<dbReference type="Gene3D" id="2.140.10.30">
    <property type="entry name" value="Dipeptidylpeptidase IV, N-terminal domain"/>
    <property type="match status" value="1"/>
</dbReference>
<accession>A0A562M9H9</accession>
<dbReference type="GO" id="GO:0008239">
    <property type="term" value="F:dipeptidyl-peptidase activity"/>
    <property type="evidence" value="ECO:0007669"/>
    <property type="project" value="TreeGrafter"/>
</dbReference>
<dbReference type="Gene3D" id="3.40.50.1820">
    <property type="entry name" value="alpha/beta hydrolase"/>
    <property type="match status" value="1"/>
</dbReference>
<feature type="domain" description="Dipeptidylpeptidase IV N-terminal" evidence="2">
    <location>
        <begin position="174"/>
        <end position="535"/>
    </location>
</feature>
<proteinExistence type="predicted"/>
<keyword evidence="3" id="KW-0378">Hydrolase</keyword>
<dbReference type="InterPro" id="IPR029058">
    <property type="entry name" value="AB_hydrolase_fold"/>
</dbReference>
<dbReference type="GO" id="GO:0006508">
    <property type="term" value="P:proteolysis"/>
    <property type="evidence" value="ECO:0007669"/>
    <property type="project" value="InterPro"/>
</dbReference>
<evidence type="ECO:0000259" key="2">
    <source>
        <dbReference type="Pfam" id="PF00930"/>
    </source>
</evidence>
<evidence type="ECO:0000259" key="1">
    <source>
        <dbReference type="Pfam" id="PF00326"/>
    </source>
</evidence>
<dbReference type="Proteomes" id="UP000315908">
    <property type="component" value="Unassembled WGS sequence"/>
</dbReference>
<comment type="caution">
    <text evidence="3">The sequence shown here is derived from an EMBL/GenBank/DDBJ whole genome shotgun (WGS) entry which is preliminary data.</text>
</comment>
<dbReference type="Pfam" id="PF00930">
    <property type="entry name" value="DPPIV_N"/>
    <property type="match status" value="1"/>
</dbReference>
<dbReference type="InterPro" id="IPR050278">
    <property type="entry name" value="Serine_Prot_S9B/DPPIV"/>
</dbReference>
<sequence length="845" mass="97434">MDIFTFGTIIIQLSILLMHKYYLILAASLLPYVSTAQQAKETPIKPNYQLAAKFSPEKLKKMIFSTSIKPNWINFSDRFWYDYASPQGRNWYIVNPALKKKELLFNNDNLAAQITKIVKNPVDAQHLELQGLRFTKDEKKLRFQVQSTKDTVKSKDEIQKLKNKSDTTKKKLFYLEYDLAAQSVVEISDSTKVKSPLGWATFSPDTNTVYFAKDYNLYWMDKPNYLKAVKNEKDSTIVEHQITKDGVQYYAWGGDEYSTTTGEEKDKDNDPKRKRVWISWSPDGRYFTLTRKDNRSLKPLWVINNVGSARPTLETYKYQMPGEVDSTETELYIFDAAAKSPRRINISAFKNQTISTWTKTPDKNSYKEDYFINYWLGNNEEFYISRSSRDLKRIDLLKVNINGTVKNIIQERSNVYLDVQKPFLIENKKQLVHWSERDGWGHYYLYDTNGKLINQITKGAFHTEEITGLDPASGTLYFTASGREKNEDPYYLHQYSVNTNGSGIKLLNPGNFDHQVEMSESTRYFINNSSRVNTTPESVLYNSNGQKVMTLEKTDLSLLFAAGYKFPEPFKVKAGDGTTDLYGVMYKPFDFDSTRTYPIVEYVYPGPQTEAVNKSFGRSMDRIDRLAQFGFIVITVGNRGGHPSRSQWYHTYGYGNLRDYGLEDKKVAAEQLADRYKYIDINRVGITGHSGGGFMSTAAMLVYPDFFKVAVSGAGNHENQIYNRWWSERHHGVTEKVSAKGDTTFSYQINKNTELAKNLKGRLLIATGDIDNNVHPANSIRMVDALIKANKRFDFLLLPGQRHGFGDMTEYFFWKMGDYFSQYLLGDSKMNEVDMTEMNREKPQK</sequence>
<dbReference type="PANTHER" id="PTHR11731">
    <property type="entry name" value="PROTEASE FAMILY S9B,C DIPEPTIDYL-PEPTIDASE IV-RELATED"/>
    <property type="match status" value="1"/>
</dbReference>
<dbReference type="AlphaFoldDB" id="A0A562M9H9"/>
<dbReference type="InterPro" id="IPR001375">
    <property type="entry name" value="Peptidase_S9_cat"/>
</dbReference>
<feature type="domain" description="Peptidase S9 prolyl oligopeptidase catalytic" evidence="1">
    <location>
        <begin position="624"/>
        <end position="823"/>
    </location>
</feature>
<dbReference type="Pfam" id="PF00326">
    <property type="entry name" value="Peptidase_S9"/>
    <property type="match status" value="1"/>
</dbReference>
<dbReference type="GO" id="GO:0004177">
    <property type="term" value="F:aminopeptidase activity"/>
    <property type="evidence" value="ECO:0007669"/>
    <property type="project" value="UniProtKB-KW"/>
</dbReference>
<organism evidence="3 4">
    <name type="scientific">Sphingobacterium siyangense</name>
    <dbReference type="NCBI Taxonomy" id="459529"/>
    <lineage>
        <taxon>Bacteria</taxon>
        <taxon>Pseudomonadati</taxon>
        <taxon>Bacteroidota</taxon>
        <taxon>Sphingobacteriia</taxon>
        <taxon>Sphingobacteriales</taxon>
        <taxon>Sphingobacteriaceae</taxon>
        <taxon>Sphingobacterium</taxon>
    </lineage>
</organism>
<protein>
    <submittedName>
        <fullName evidence="3">Dipeptidyl aminopeptidase/acylaminoacyl peptidase</fullName>
    </submittedName>
</protein>
<name>A0A562M9H9_9SPHI</name>
<dbReference type="GO" id="GO:0008236">
    <property type="term" value="F:serine-type peptidase activity"/>
    <property type="evidence" value="ECO:0007669"/>
    <property type="project" value="InterPro"/>
</dbReference>
<evidence type="ECO:0000313" key="4">
    <source>
        <dbReference type="Proteomes" id="UP000315908"/>
    </source>
</evidence>
<gene>
    <name evidence="3" type="ORF">IQ31_04528</name>
</gene>
<keyword evidence="3" id="KW-0645">Protease</keyword>
<reference evidence="3 4" key="1">
    <citation type="journal article" date="2015" name="Stand. Genomic Sci.">
        <title>Genomic Encyclopedia of Bacterial and Archaeal Type Strains, Phase III: the genomes of soil and plant-associated and newly described type strains.</title>
        <authorList>
            <person name="Whitman W.B."/>
            <person name="Woyke T."/>
            <person name="Klenk H.P."/>
            <person name="Zhou Y."/>
            <person name="Lilburn T.G."/>
            <person name="Beck B.J."/>
            <person name="De Vos P."/>
            <person name="Vandamme P."/>
            <person name="Eisen J.A."/>
            <person name="Garrity G."/>
            <person name="Hugenholtz P."/>
            <person name="Kyrpides N.C."/>
        </authorList>
    </citation>
    <scope>NUCLEOTIDE SEQUENCE [LARGE SCALE GENOMIC DNA]</scope>
    <source>
        <strain evidence="3 4">CGMCC 1.6855</strain>
    </source>
</reference>
<dbReference type="SUPFAM" id="SSF82171">
    <property type="entry name" value="DPP6 N-terminal domain-like"/>
    <property type="match status" value="1"/>
</dbReference>
<dbReference type="EMBL" id="VLKR01000032">
    <property type="protein sequence ID" value="TWI16211.1"/>
    <property type="molecule type" value="Genomic_DNA"/>
</dbReference>
<evidence type="ECO:0000313" key="3">
    <source>
        <dbReference type="EMBL" id="TWI16211.1"/>
    </source>
</evidence>
<dbReference type="PANTHER" id="PTHR11731:SF193">
    <property type="entry name" value="DIPEPTIDYL PEPTIDASE 9"/>
    <property type="match status" value="1"/>
</dbReference>
<dbReference type="SUPFAM" id="SSF53474">
    <property type="entry name" value="alpha/beta-Hydrolases"/>
    <property type="match status" value="1"/>
</dbReference>
<keyword evidence="3" id="KW-0031">Aminopeptidase</keyword>
<dbReference type="InterPro" id="IPR002469">
    <property type="entry name" value="Peptidase_S9B_N"/>
</dbReference>